<dbReference type="PANTHER" id="PTHR35936">
    <property type="entry name" value="MEMBRANE-BOUND LYTIC MUREIN TRANSGLYCOSYLASE F"/>
    <property type="match status" value="1"/>
</dbReference>
<keyword evidence="6" id="KW-1185">Reference proteome</keyword>
<dbReference type="RefSeq" id="WP_076589788.1">
    <property type="nucleotide sequence ID" value="NZ_JABEYA020000011.1"/>
</dbReference>
<evidence type="ECO:0000256" key="1">
    <source>
        <dbReference type="ARBA" id="ARBA00010333"/>
    </source>
</evidence>
<sequence>MIKRLPCGFLLFCTLYFSSGVSASTVVAAIGDYPPYTSTEDSQARFAEELVIASYRAVGYQVTLKRVPWKRAFEEVKVGKVDITFPWIKTPSRENDFLFSEALLTTQEIFLYHKDSHFSWSKLDDLKRFKVGATLGYAHVELMMSQGITPNVGKTDAFNIERLYKKRIDAFPIGEKVGEYLLSKSPNEVREAITAHSKPLFKNLNYIMASKVTSQRSKTLLEKFNQGFEAIKQDGTFDKIVEKYGF</sequence>
<evidence type="ECO:0000256" key="3">
    <source>
        <dbReference type="SAM" id="SignalP"/>
    </source>
</evidence>
<evidence type="ECO:0000313" key="5">
    <source>
        <dbReference type="EMBL" id="MDN3608922.1"/>
    </source>
</evidence>
<accession>A0ABT8BQ33</accession>
<gene>
    <name evidence="5" type="ORF">QWZ16_04080</name>
</gene>
<feature type="signal peptide" evidence="3">
    <location>
        <begin position="1"/>
        <end position="23"/>
    </location>
</feature>
<comment type="similarity">
    <text evidence="1">Belongs to the bacterial solute-binding protein 3 family.</text>
</comment>
<keyword evidence="2 3" id="KW-0732">Signal</keyword>
<dbReference type="SUPFAM" id="SSF53850">
    <property type="entry name" value="Periplasmic binding protein-like II"/>
    <property type="match status" value="1"/>
</dbReference>
<dbReference type="PANTHER" id="PTHR35936:SF25">
    <property type="entry name" value="ABC TRANSPORTER SUBSTRATE-BINDING PROTEIN"/>
    <property type="match status" value="1"/>
</dbReference>
<organism evidence="5 6">
    <name type="scientific">Vibrio ostreicida</name>
    <dbReference type="NCBI Taxonomy" id="526588"/>
    <lineage>
        <taxon>Bacteria</taxon>
        <taxon>Pseudomonadati</taxon>
        <taxon>Pseudomonadota</taxon>
        <taxon>Gammaproteobacteria</taxon>
        <taxon>Vibrionales</taxon>
        <taxon>Vibrionaceae</taxon>
        <taxon>Vibrio</taxon>
    </lineage>
</organism>
<evidence type="ECO:0000259" key="4">
    <source>
        <dbReference type="SMART" id="SM00062"/>
    </source>
</evidence>
<evidence type="ECO:0000313" key="6">
    <source>
        <dbReference type="Proteomes" id="UP001238540"/>
    </source>
</evidence>
<reference evidence="6" key="1">
    <citation type="journal article" date="2019" name="Int. J. Syst. Evol. Microbiol.">
        <title>The Global Catalogue of Microorganisms (GCM) 10K type strain sequencing project: providing services to taxonomists for standard genome sequencing and annotation.</title>
        <authorList>
            <consortium name="The Broad Institute Genomics Platform"/>
            <consortium name="The Broad Institute Genome Sequencing Center for Infectious Disease"/>
            <person name="Wu L."/>
            <person name="Ma J."/>
        </authorList>
    </citation>
    <scope>NUCLEOTIDE SEQUENCE [LARGE SCALE GENOMIC DNA]</scope>
    <source>
        <strain evidence="6">CECT 7398</strain>
    </source>
</reference>
<comment type="caution">
    <text evidence="5">The sequence shown here is derived from an EMBL/GenBank/DDBJ whole genome shotgun (WGS) entry which is preliminary data.</text>
</comment>
<dbReference type="Pfam" id="PF00497">
    <property type="entry name" value="SBP_bac_3"/>
    <property type="match status" value="1"/>
</dbReference>
<proteinExistence type="inferred from homology"/>
<dbReference type="InterPro" id="IPR001638">
    <property type="entry name" value="Solute-binding_3/MltF_N"/>
</dbReference>
<dbReference type="EMBL" id="JAUFQC010000001">
    <property type="protein sequence ID" value="MDN3608922.1"/>
    <property type="molecule type" value="Genomic_DNA"/>
</dbReference>
<dbReference type="Gene3D" id="3.40.190.10">
    <property type="entry name" value="Periplasmic binding protein-like II"/>
    <property type="match status" value="2"/>
</dbReference>
<feature type="chain" id="PRO_5046669842" evidence="3">
    <location>
        <begin position="24"/>
        <end position="246"/>
    </location>
</feature>
<dbReference type="SMART" id="SM00062">
    <property type="entry name" value="PBPb"/>
    <property type="match status" value="1"/>
</dbReference>
<name>A0ABT8BQ33_9VIBR</name>
<protein>
    <submittedName>
        <fullName evidence="5">Transporter substrate-binding domain-containing protein</fullName>
    </submittedName>
</protein>
<feature type="domain" description="Solute-binding protein family 3/N-terminal" evidence="4">
    <location>
        <begin position="25"/>
        <end position="245"/>
    </location>
</feature>
<dbReference type="Proteomes" id="UP001238540">
    <property type="component" value="Unassembled WGS sequence"/>
</dbReference>
<evidence type="ECO:0000256" key="2">
    <source>
        <dbReference type="ARBA" id="ARBA00022729"/>
    </source>
</evidence>